<dbReference type="STRING" id="4533.J3N2F5"/>
<evidence type="ECO:0000313" key="2">
    <source>
        <dbReference type="EnsemblPlants" id="OB10G17030.1"/>
    </source>
</evidence>
<keyword evidence="1" id="KW-0472">Membrane</keyword>
<evidence type="ECO:0000313" key="3">
    <source>
        <dbReference type="Proteomes" id="UP000006038"/>
    </source>
</evidence>
<feature type="transmembrane region" description="Helical" evidence="1">
    <location>
        <begin position="43"/>
        <end position="64"/>
    </location>
</feature>
<reference evidence="2" key="2">
    <citation type="submission" date="2013-04" db="UniProtKB">
        <authorList>
            <consortium name="EnsemblPlants"/>
        </authorList>
    </citation>
    <scope>IDENTIFICATION</scope>
</reference>
<organism evidence="2">
    <name type="scientific">Oryza brachyantha</name>
    <name type="common">malo sina</name>
    <dbReference type="NCBI Taxonomy" id="4533"/>
    <lineage>
        <taxon>Eukaryota</taxon>
        <taxon>Viridiplantae</taxon>
        <taxon>Streptophyta</taxon>
        <taxon>Embryophyta</taxon>
        <taxon>Tracheophyta</taxon>
        <taxon>Spermatophyta</taxon>
        <taxon>Magnoliopsida</taxon>
        <taxon>Liliopsida</taxon>
        <taxon>Poales</taxon>
        <taxon>Poaceae</taxon>
        <taxon>BOP clade</taxon>
        <taxon>Oryzoideae</taxon>
        <taxon>Oryzeae</taxon>
        <taxon>Oryzinae</taxon>
        <taxon>Oryza</taxon>
    </lineage>
</organism>
<keyword evidence="1" id="KW-1133">Transmembrane helix</keyword>
<keyword evidence="1" id="KW-0812">Transmembrane</keyword>
<evidence type="ECO:0000256" key="1">
    <source>
        <dbReference type="SAM" id="Phobius"/>
    </source>
</evidence>
<dbReference type="AlphaFoldDB" id="J3N2F5"/>
<dbReference type="HOGENOM" id="CLU_2227277_0_0_1"/>
<reference evidence="2" key="1">
    <citation type="journal article" date="2013" name="Nat. Commun.">
        <title>Whole-genome sequencing of Oryza brachyantha reveals mechanisms underlying Oryza genome evolution.</title>
        <authorList>
            <person name="Chen J."/>
            <person name="Huang Q."/>
            <person name="Gao D."/>
            <person name="Wang J."/>
            <person name="Lang Y."/>
            <person name="Liu T."/>
            <person name="Li B."/>
            <person name="Bai Z."/>
            <person name="Luis Goicoechea J."/>
            <person name="Liang C."/>
            <person name="Chen C."/>
            <person name="Zhang W."/>
            <person name="Sun S."/>
            <person name="Liao Y."/>
            <person name="Zhang X."/>
            <person name="Yang L."/>
            <person name="Song C."/>
            <person name="Wang M."/>
            <person name="Shi J."/>
            <person name="Liu G."/>
            <person name="Liu J."/>
            <person name="Zhou H."/>
            <person name="Zhou W."/>
            <person name="Yu Q."/>
            <person name="An N."/>
            <person name="Chen Y."/>
            <person name="Cai Q."/>
            <person name="Wang B."/>
            <person name="Liu B."/>
            <person name="Min J."/>
            <person name="Huang Y."/>
            <person name="Wu H."/>
            <person name="Li Z."/>
            <person name="Zhang Y."/>
            <person name="Yin Y."/>
            <person name="Song W."/>
            <person name="Jiang J."/>
            <person name="Jackson S.A."/>
            <person name="Wing R.A."/>
            <person name="Wang J."/>
            <person name="Chen M."/>
        </authorList>
    </citation>
    <scope>NUCLEOTIDE SEQUENCE [LARGE SCALE GENOMIC DNA]</scope>
    <source>
        <strain evidence="2">cv. IRGC 101232</strain>
    </source>
</reference>
<protein>
    <submittedName>
        <fullName evidence="2">Uncharacterized protein</fullName>
    </submittedName>
</protein>
<proteinExistence type="predicted"/>
<dbReference type="PANTHER" id="PTHR46080:SF4">
    <property type="entry name" value="MITOCHONDRIAL CARRIER PROTEIN, EXPRESSED"/>
    <property type="match status" value="1"/>
</dbReference>
<keyword evidence="3" id="KW-1185">Reference proteome</keyword>
<dbReference type="Gramene" id="OB10G17030.1">
    <property type="protein sequence ID" value="OB10G17030.1"/>
    <property type="gene ID" value="OB10G17030"/>
</dbReference>
<dbReference type="Proteomes" id="UP000006038">
    <property type="component" value="Chromosome 10"/>
</dbReference>
<sequence>MSFGAVDVEDGGAAVATARVGGAEEVRGMPAEVSWEMLDKSRFFVLGAALFSGVSAALYPAVVLKTHLQDAKIAFDCIFQYDDDENFVKLRTYCPFDQTVIRSGSC</sequence>
<dbReference type="PANTHER" id="PTHR46080">
    <property type="entry name" value="MITOCHONDRIAL SUBSTRATE CARRIER FAMILY PROTEIN J"/>
    <property type="match status" value="1"/>
</dbReference>
<dbReference type="EnsemblPlants" id="OB10G17030.1">
    <property type="protein sequence ID" value="OB10G17030.1"/>
    <property type="gene ID" value="OB10G17030"/>
</dbReference>
<name>J3N2F5_ORYBR</name>
<accession>J3N2F5</accession>
<dbReference type="eggNOG" id="KOG0765">
    <property type="taxonomic scope" value="Eukaryota"/>
</dbReference>